<dbReference type="Pfam" id="PF02518">
    <property type="entry name" value="HATPase_c"/>
    <property type="match status" value="1"/>
</dbReference>
<dbReference type="KEGG" id="ptp:RCA23_c26420"/>
<evidence type="ECO:0000256" key="3">
    <source>
        <dbReference type="ARBA" id="ARBA00012438"/>
    </source>
</evidence>
<evidence type="ECO:0000313" key="15">
    <source>
        <dbReference type="Proteomes" id="UP000028680"/>
    </source>
</evidence>
<evidence type="ECO:0000256" key="5">
    <source>
        <dbReference type="ARBA" id="ARBA00022679"/>
    </source>
</evidence>
<dbReference type="EMBL" id="CP003984">
    <property type="protein sequence ID" value="AII88159.1"/>
    <property type="molecule type" value="Genomic_DNA"/>
</dbReference>
<evidence type="ECO:0000313" key="14">
    <source>
        <dbReference type="EMBL" id="AII88159.1"/>
    </source>
</evidence>
<feature type="transmembrane region" description="Helical" evidence="11">
    <location>
        <begin position="164"/>
        <end position="187"/>
    </location>
</feature>
<accession>A0AAN0RLE4</accession>
<dbReference type="AlphaFoldDB" id="A0AAN0RLE4"/>
<gene>
    <name evidence="14" type="ORF">RCA23_c26420</name>
</gene>
<dbReference type="PROSITE" id="PS50109">
    <property type="entry name" value="HIS_KIN"/>
    <property type="match status" value="1"/>
</dbReference>
<dbReference type="GO" id="GO:0000155">
    <property type="term" value="F:phosphorelay sensor kinase activity"/>
    <property type="evidence" value="ECO:0007669"/>
    <property type="project" value="InterPro"/>
</dbReference>
<dbReference type="EC" id="2.7.13.3" evidence="3"/>
<dbReference type="InterPro" id="IPR005467">
    <property type="entry name" value="His_kinase_dom"/>
</dbReference>
<dbReference type="Gene3D" id="1.10.287.130">
    <property type="match status" value="1"/>
</dbReference>
<dbReference type="Gene3D" id="3.30.565.10">
    <property type="entry name" value="Histidine kinase-like ATPase, C-terminal domain"/>
    <property type="match status" value="1"/>
</dbReference>
<keyword evidence="7 14" id="KW-0418">Kinase</keyword>
<dbReference type="InterPro" id="IPR003661">
    <property type="entry name" value="HisK_dim/P_dom"/>
</dbReference>
<evidence type="ECO:0000256" key="2">
    <source>
        <dbReference type="ARBA" id="ARBA00004370"/>
    </source>
</evidence>
<keyword evidence="8 11" id="KW-1133">Transmembrane helix</keyword>
<dbReference type="SMART" id="SM00387">
    <property type="entry name" value="HATPase_c"/>
    <property type="match status" value="1"/>
</dbReference>
<dbReference type="Proteomes" id="UP000028680">
    <property type="component" value="Chromosome"/>
</dbReference>
<keyword evidence="6 11" id="KW-0812">Transmembrane</keyword>
<dbReference type="CDD" id="cd00075">
    <property type="entry name" value="HATPase"/>
    <property type="match status" value="1"/>
</dbReference>
<proteinExistence type="predicted"/>
<comment type="subcellular location">
    <subcellularLocation>
        <location evidence="2">Membrane</location>
    </subcellularLocation>
</comment>
<dbReference type="SUPFAM" id="SSF55874">
    <property type="entry name" value="ATPase domain of HSP90 chaperone/DNA topoisomerase II/histidine kinase"/>
    <property type="match status" value="1"/>
</dbReference>
<evidence type="ECO:0000259" key="13">
    <source>
        <dbReference type="PROSITE" id="PS50885"/>
    </source>
</evidence>
<organism evidence="14 15">
    <name type="scientific">Planktomarina temperata RCA23</name>
    <dbReference type="NCBI Taxonomy" id="666509"/>
    <lineage>
        <taxon>Bacteria</taxon>
        <taxon>Pseudomonadati</taxon>
        <taxon>Pseudomonadota</taxon>
        <taxon>Alphaproteobacteria</taxon>
        <taxon>Rhodobacterales</taxon>
        <taxon>Paracoccaceae</taxon>
        <taxon>Planktomarina</taxon>
    </lineage>
</organism>
<dbReference type="InterPro" id="IPR004358">
    <property type="entry name" value="Sig_transdc_His_kin-like_C"/>
</dbReference>
<keyword evidence="9" id="KW-0902">Two-component regulatory system</keyword>
<evidence type="ECO:0000259" key="12">
    <source>
        <dbReference type="PROSITE" id="PS50109"/>
    </source>
</evidence>
<dbReference type="CDD" id="cd00082">
    <property type="entry name" value="HisKA"/>
    <property type="match status" value="1"/>
</dbReference>
<dbReference type="InterPro" id="IPR013727">
    <property type="entry name" value="2CSK_N"/>
</dbReference>
<feature type="domain" description="HAMP" evidence="13">
    <location>
        <begin position="188"/>
        <end position="239"/>
    </location>
</feature>
<evidence type="ECO:0000256" key="7">
    <source>
        <dbReference type="ARBA" id="ARBA00022777"/>
    </source>
</evidence>
<evidence type="ECO:0000256" key="11">
    <source>
        <dbReference type="SAM" id="Phobius"/>
    </source>
</evidence>
<dbReference type="SUPFAM" id="SSF47384">
    <property type="entry name" value="Homodimeric domain of signal transducing histidine kinase"/>
    <property type="match status" value="1"/>
</dbReference>
<keyword evidence="15" id="KW-1185">Reference proteome</keyword>
<name>A0AAN0RLE4_9RHOB</name>
<comment type="catalytic activity">
    <reaction evidence="1">
        <text>ATP + protein L-histidine = ADP + protein N-phospho-L-histidine.</text>
        <dbReference type="EC" id="2.7.13.3"/>
    </reaction>
</comment>
<sequence length="463" mass="50061">MTGLLPKGSMQRRLVIQLSLIALLLSLVLFLIVRGMAERAAADTQDNILAASATSIADALFVEGGQVRLELPYSALSMLGTISEDRVFYSVLVDGETLTGYDDLVVKAALAVPNQPEFSTFEYRGEQVRAVVVTRLVGSQSQQALVRTVVAQTRLGLVQISSRITLWAVAIGIVFFFVAAGLSLWAAHSALAPLNRVAGSVTRRGPSDLRAVQTQAPAELVPLITALNSLIARLKSSLTRSEDFIVEAAHRVRTPLATVRTQAEVIHRGLEKSKNKTALREMIRAIDESSRSAGQLLDHAMVNFRADQLQTEALDLRKLTAETVERLSPTAELKDISIIMQDQGGDFGFDGDPIMLQNALRNILDNAIKYSFSESDITVALGRDAHNYIISFADQGRGFAGANLSDHLQRFKRGTNVKDIVGSGLGLTIVDEVARAHGGRVKINNNTDTKGGGACVSLYFPLV</sequence>
<dbReference type="InterPro" id="IPR003594">
    <property type="entry name" value="HATPase_dom"/>
</dbReference>
<keyword evidence="5" id="KW-0808">Transferase</keyword>
<keyword evidence="4" id="KW-0597">Phosphoprotein</keyword>
<evidence type="ECO:0000256" key="9">
    <source>
        <dbReference type="ARBA" id="ARBA00023012"/>
    </source>
</evidence>
<protein>
    <recommendedName>
        <fullName evidence="3">histidine kinase</fullName>
        <ecNumber evidence="3">2.7.13.3</ecNumber>
    </recommendedName>
</protein>
<dbReference type="Pfam" id="PF08521">
    <property type="entry name" value="2CSK_N"/>
    <property type="match status" value="1"/>
</dbReference>
<reference evidence="14 15" key="1">
    <citation type="journal article" date="2014" name="ISME J.">
        <title>Adaptation of an abundant Roseobacter RCA organism to pelagic systems revealed by genomic and transcriptomic analyses.</title>
        <authorList>
            <person name="Voget S."/>
            <person name="Wemheuer B."/>
            <person name="Brinkhoff T."/>
            <person name="Vollmers J."/>
            <person name="Dietrich S."/>
            <person name="Giebel H.A."/>
            <person name="Beardsley C."/>
            <person name="Sardemann C."/>
            <person name="Bakenhus I."/>
            <person name="Billerbeck S."/>
            <person name="Daniel R."/>
            <person name="Simon M."/>
        </authorList>
    </citation>
    <scope>NUCLEOTIDE SEQUENCE [LARGE SCALE GENOMIC DNA]</scope>
    <source>
        <strain evidence="14 15">RCA23</strain>
    </source>
</reference>
<evidence type="ECO:0000256" key="1">
    <source>
        <dbReference type="ARBA" id="ARBA00000085"/>
    </source>
</evidence>
<evidence type="ECO:0000256" key="10">
    <source>
        <dbReference type="ARBA" id="ARBA00023136"/>
    </source>
</evidence>
<feature type="transmembrane region" description="Helical" evidence="11">
    <location>
        <begin position="14"/>
        <end position="33"/>
    </location>
</feature>
<evidence type="ECO:0000256" key="4">
    <source>
        <dbReference type="ARBA" id="ARBA00022553"/>
    </source>
</evidence>
<dbReference type="PANTHER" id="PTHR45436:SF1">
    <property type="entry name" value="SENSOR PROTEIN QSEC"/>
    <property type="match status" value="1"/>
</dbReference>
<dbReference type="InterPro" id="IPR036890">
    <property type="entry name" value="HATPase_C_sf"/>
</dbReference>
<dbReference type="PANTHER" id="PTHR45436">
    <property type="entry name" value="SENSOR HISTIDINE KINASE YKOH"/>
    <property type="match status" value="1"/>
</dbReference>
<evidence type="ECO:0000256" key="6">
    <source>
        <dbReference type="ARBA" id="ARBA00022692"/>
    </source>
</evidence>
<dbReference type="PROSITE" id="PS50885">
    <property type="entry name" value="HAMP"/>
    <property type="match status" value="1"/>
</dbReference>
<keyword evidence="10 11" id="KW-0472">Membrane</keyword>
<dbReference type="GO" id="GO:0005886">
    <property type="term" value="C:plasma membrane"/>
    <property type="evidence" value="ECO:0007669"/>
    <property type="project" value="TreeGrafter"/>
</dbReference>
<dbReference type="InterPro" id="IPR003660">
    <property type="entry name" value="HAMP_dom"/>
</dbReference>
<dbReference type="InterPro" id="IPR050428">
    <property type="entry name" value="TCS_sensor_his_kinase"/>
</dbReference>
<dbReference type="InterPro" id="IPR036097">
    <property type="entry name" value="HisK_dim/P_sf"/>
</dbReference>
<feature type="domain" description="Histidine kinase" evidence="12">
    <location>
        <begin position="247"/>
        <end position="463"/>
    </location>
</feature>
<evidence type="ECO:0000256" key="8">
    <source>
        <dbReference type="ARBA" id="ARBA00022989"/>
    </source>
</evidence>
<dbReference type="PRINTS" id="PR00344">
    <property type="entry name" value="BCTRLSENSOR"/>
</dbReference>